<keyword evidence="3" id="KW-0234">DNA repair</keyword>
<dbReference type="InterPro" id="IPR038726">
    <property type="entry name" value="PDDEXK_AddAB-type"/>
</dbReference>
<evidence type="ECO:0000256" key="2">
    <source>
        <dbReference type="ARBA" id="ARBA00022806"/>
    </source>
</evidence>
<accession>A0ABR8GJL6</accession>
<dbReference type="Proteomes" id="UP000660380">
    <property type="component" value="Unassembled WGS sequence"/>
</dbReference>
<dbReference type="InterPro" id="IPR011604">
    <property type="entry name" value="PDDEXK-like_dom_sf"/>
</dbReference>
<protein>
    <submittedName>
        <fullName evidence="5">PD-(D/E)XK nuclease family protein</fullName>
    </submittedName>
</protein>
<keyword evidence="2" id="KW-0547">Nucleotide-binding</keyword>
<reference evidence="5 6" key="1">
    <citation type="journal article" date="2020" name="ISME J.">
        <title>Comparative genomics reveals insights into cyanobacterial evolution and habitat adaptation.</title>
        <authorList>
            <person name="Chen M.Y."/>
            <person name="Teng W.K."/>
            <person name="Zhao L."/>
            <person name="Hu C.X."/>
            <person name="Zhou Y.K."/>
            <person name="Han B.P."/>
            <person name="Song L.R."/>
            <person name="Shu W.S."/>
        </authorList>
    </citation>
    <scope>NUCLEOTIDE SEQUENCE [LARGE SCALE GENOMIC DNA]</scope>
    <source>
        <strain evidence="5 6">FACHB-248</strain>
    </source>
</reference>
<keyword evidence="2" id="KW-0347">Helicase</keyword>
<evidence type="ECO:0000256" key="1">
    <source>
        <dbReference type="ARBA" id="ARBA00022763"/>
    </source>
</evidence>
<keyword evidence="1" id="KW-0227">DNA damage</keyword>
<dbReference type="RefSeq" id="WP_029632352.1">
    <property type="nucleotide sequence ID" value="NZ_JACJTA010000003.1"/>
</dbReference>
<dbReference type="Gene3D" id="3.90.320.10">
    <property type="match status" value="1"/>
</dbReference>
<evidence type="ECO:0000256" key="3">
    <source>
        <dbReference type="ARBA" id="ARBA00023204"/>
    </source>
</evidence>
<dbReference type="EMBL" id="JACJTA010000003">
    <property type="protein sequence ID" value="MBD2603397.1"/>
    <property type="molecule type" value="Genomic_DNA"/>
</dbReference>
<comment type="caution">
    <text evidence="5">The sequence shown here is derived from an EMBL/GenBank/DDBJ whole genome shotgun (WGS) entry which is preliminary data.</text>
</comment>
<proteinExistence type="predicted"/>
<keyword evidence="2" id="KW-0378">Hydrolase</keyword>
<name>A0ABR8GJL6_9CYAN</name>
<evidence type="ECO:0000313" key="5">
    <source>
        <dbReference type="EMBL" id="MBD2603397.1"/>
    </source>
</evidence>
<organism evidence="5 6">
    <name type="scientific">Scytonema hofmannii FACHB-248</name>
    <dbReference type="NCBI Taxonomy" id="1842502"/>
    <lineage>
        <taxon>Bacteria</taxon>
        <taxon>Bacillati</taxon>
        <taxon>Cyanobacteriota</taxon>
        <taxon>Cyanophyceae</taxon>
        <taxon>Nostocales</taxon>
        <taxon>Scytonemataceae</taxon>
        <taxon>Scytonema</taxon>
    </lineage>
</organism>
<evidence type="ECO:0000313" key="6">
    <source>
        <dbReference type="Proteomes" id="UP000660380"/>
    </source>
</evidence>
<gene>
    <name evidence="5" type="ORF">H6G81_02340</name>
</gene>
<keyword evidence="6" id="KW-1185">Reference proteome</keyword>
<dbReference type="Pfam" id="PF12705">
    <property type="entry name" value="PDDEXK_1"/>
    <property type="match status" value="1"/>
</dbReference>
<evidence type="ECO:0000259" key="4">
    <source>
        <dbReference type="Pfam" id="PF12705"/>
    </source>
</evidence>
<feature type="domain" description="PD-(D/E)XK endonuclease-like" evidence="4">
    <location>
        <begin position="10"/>
        <end position="241"/>
    </location>
</feature>
<keyword evidence="2" id="KW-0067">ATP-binding</keyword>
<sequence length="274" mass="31715">MLSTSTQLMRLSQGQLNLLERCPRQFQHTYLQQLNSPLNPEYQEGQTLGSRFHRLMQQQTMGLPIESFLQEDAQLQSWMKAFADAAPEILTSANSETFRDSEHYRTLQVKNYLLTVIYDLLIADNLQAQILDWKTSPKPPNKRNLEKNWQTRLYMYVLAETSEYPPENISMTYWFVQSEGKPQSIKFSYNTAAHEQSTKKLSQLLSKLTNWLERYQQGEEFPQVALYNKACEYCQFATRCDRAQTSTDIISAANPTSNIDNTLLNVGSIQEVTL</sequence>